<dbReference type="Proteomes" id="UP000624243">
    <property type="component" value="Unassembled WGS sequence"/>
</dbReference>
<protein>
    <submittedName>
        <fullName evidence="1">NAD-dependent deacylase</fullName>
    </submittedName>
</protein>
<evidence type="ECO:0000313" key="1">
    <source>
        <dbReference type="EMBL" id="MBV4516162.1"/>
    </source>
</evidence>
<sequence>MVKSNANRWSASVRFTGQVRLNFPPRFRDALTGLWERFDPAELATSEAYRSDPSLCWGWYEWHRRKVALAQPNGAHLAIAELANRVQKLTVVTQNVDDLHERAGSNGVIHLHGSLHSPRCQDCGVADTSPLPFEALPEQGARIDPPRCKVCGGTVRPGVVWFGEMLPEEAWGKALAAAEDCHFFLSVGTSGIVYPAAELTLRALGRGATVVHVNPARFEISRQEHFLEGRASEMLPALLSAAFPSA</sequence>
<evidence type="ECO:0000313" key="2">
    <source>
        <dbReference type="Proteomes" id="UP000624243"/>
    </source>
</evidence>
<name>A0ACC5UNY1_9PSED</name>
<reference evidence="1 2" key="1">
    <citation type="journal article" date="2020" name="Microorganisms">
        <title>Reliable Identification of Environmental Pseudomonas Isolates Using the rpoD Gene.</title>
        <authorList>
            <consortium name="The Broad Institute Genome Sequencing Platform"/>
            <person name="Girard L."/>
            <person name="Lood C."/>
            <person name="Rokni-Zadeh H."/>
            <person name="van Noort V."/>
            <person name="Lavigne R."/>
            <person name="De Mot R."/>
        </authorList>
    </citation>
    <scope>NUCLEOTIDE SEQUENCE [LARGE SCALE GENOMIC DNA]</scope>
    <source>
        <strain evidence="1 2">RW1P2</strain>
    </source>
</reference>
<organism evidence="1 2">
    <name type="scientific">Pseudomonas kurunegalensis</name>
    <dbReference type="NCBI Taxonomy" id="485880"/>
    <lineage>
        <taxon>Bacteria</taxon>
        <taxon>Pseudomonadati</taxon>
        <taxon>Pseudomonadota</taxon>
        <taxon>Gammaproteobacteria</taxon>
        <taxon>Pseudomonadales</taxon>
        <taxon>Pseudomonadaceae</taxon>
        <taxon>Pseudomonas</taxon>
    </lineage>
</organism>
<comment type="caution">
    <text evidence="1">The sequence shown here is derived from an EMBL/GenBank/DDBJ whole genome shotgun (WGS) entry which is preliminary data.</text>
</comment>
<gene>
    <name evidence="1" type="ORF">HU758_013255</name>
</gene>
<accession>A0ACC5UNY1</accession>
<dbReference type="EMBL" id="JABWSB020000007">
    <property type="protein sequence ID" value="MBV4516162.1"/>
    <property type="molecule type" value="Genomic_DNA"/>
</dbReference>
<keyword evidence="2" id="KW-1185">Reference proteome</keyword>
<proteinExistence type="predicted"/>